<keyword evidence="3" id="KW-0560">Oxidoreductase</keyword>
<dbReference type="Gene3D" id="3.40.50.720">
    <property type="entry name" value="NAD(P)-binding Rossmann-like Domain"/>
    <property type="match status" value="1"/>
</dbReference>
<dbReference type="PROSITE" id="PS00061">
    <property type="entry name" value="ADH_SHORT"/>
    <property type="match status" value="1"/>
</dbReference>
<dbReference type="PRINTS" id="PR00080">
    <property type="entry name" value="SDRFAMILY"/>
</dbReference>
<reference evidence="4 5" key="1">
    <citation type="journal article" date="2024" name="J. Plant Pathol.">
        <title>Sequence and assembly of the genome of Seiridium unicorne, isolate CBS 538.82, causal agent of cypress canker disease.</title>
        <authorList>
            <person name="Scali E."/>
            <person name="Rocca G.D."/>
            <person name="Danti R."/>
            <person name="Garbelotto M."/>
            <person name="Barberini S."/>
            <person name="Baroncelli R."/>
            <person name="Emiliani G."/>
        </authorList>
    </citation>
    <scope>NUCLEOTIDE SEQUENCE [LARGE SCALE GENOMIC DNA]</scope>
    <source>
        <strain evidence="4 5">BM-138-508</strain>
    </source>
</reference>
<dbReference type="NCBIfam" id="NF005559">
    <property type="entry name" value="PRK07231.1"/>
    <property type="match status" value="1"/>
</dbReference>
<dbReference type="PANTHER" id="PTHR24321:SF8">
    <property type="entry name" value="ESTRADIOL 17-BETA-DEHYDROGENASE 8-RELATED"/>
    <property type="match status" value="1"/>
</dbReference>
<name>A0ABR2UW12_9PEZI</name>
<evidence type="ECO:0000313" key="4">
    <source>
        <dbReference type="EMBL" id="KAK9418802.1"/>
    </source>
</evidence>
<dbReference type="InterPro" id="IPR020904">
    <property type="entry name" value="Sc_DH/Rdtase_CS"/>
</dbReference>
<gene>
    <name evidence="4" type="ORF">SUNI508_07822</name>
</gene>
<organism evidence="4 5">
    <name type="scientific">Seiridium unicorne</name>
    <dbReference type="NCBI Taxonomy" id="138068"/>
    <lineage>
        <taxon>Eukaryota</taxon>
        <taxon>Fungi</taxon>
        <taxon>Dikarya</taxon>
        <taxon>Ascomycota</taxon>
        <taxon>Pezizomycotina</taxon>
        <taxon>Sordariomycetes</taxon>
        <taxon>Xylariomycetidae</taxon>
        <taxon>Amphisphaeriales</taxon>
        <taxon>Sporocadaceae</taxon>
        <taxon>Seiridium</taxon>
    </lineage>
</organism>
<dbReference type="EMBL" id="JARVKF010000353">
    <property type="protein sequence ID" value="KAK9418802.1"/>
    <property type="molecule type" value="Genomic_DNA"/>
</dbReference>
<dbReference type="CDD" id="cd05233">
    <property type="entry name" value="SDR_c"/>
    <property type="match status" value="1"/>
</dbReference>
<dbReference type="PRINTS" id="PR00081">
    <property type="entry name" value="GDHRDH"/>
</dbReference>
<evidence type="ECO:0000256" key="2">
    <source>
        <dbReference type="ARBA" id="ARBA00022857"/>
    </source>
</evidence>
<proteinExistence type="inferred from homology"/>
<comment type="caution">
    <text evidence="4">The sequence shown here is derived from an EMBL/GenBank/DDBJ whole genome shotgun (WGS) entry which is preliminary data.</text>
</comment>
<sequence>MSGKFVGKVFIVTGAASGIGRATAIKLAAEGASLSLCDINEDAVSRVVKELATAGKHTYFQCDVGSSTRCEAAIRHTLSELGGIDFVFNCAGINPTALAITDTTDDYFDKLVNANLRGPYNITRSVVPHLKSGAAIVNVSSTAGLRATKGFSIYCATKFGLIGFTKAMALELGPKGIRVNAVAPGPIDTPTMAGNVAGGDANEKLVADIALGRLGQPEEVADAVIFLFSDESKFMNGSIVEVHGGTR</sequence>
<dbReference type="Pfam" id="PF13561">
    <property type="entry name" value="adh_short_C2"/>
    <property type="match status" value="1"/>
</dbReference>
<dbReference type="InterPro" id="IPR036291">
    <property type="entry name" value="NAD(P)-bd_dom_sf"/>
</dbReference>
<accession>A0ABR2UW12</accession>
<evidence type="ECO:0000256" key="3">
    <source>
        <dbReference type="ARBA" id="ARBA00023002"/>
    </source>
</evidence>
<evidence type="ECO:0000256" key="1">
    <source>
        <dbReference type="ARBA" id="ARBA00006484"/>
    </source>
</evidence>
<dbReference type="InterPro" id="IPR002347">
    <property type="entry name" value="SDR_fam"/>
</dbReference>
<comment type="similarity">
    <text evidence="1">Belongs to the short-chain dehydrogenases/reductases (SDR) family.</text>
</comment>
<evidence type="ECO:0000313" key="5">
    <source>
        <dbReference type="Proteomes" id="UP001408356"/>
    </source>
</evidence>
<dbReference type="SUPFAM" id="SSF51735">
    <property type="entry name" value="NAD(P)-binding Rossmann-fold domains"/>
    <property type="match status" value="1"/>
</dbReference>
<keyword evidence="2" id="KW-0521">NADP</keyword>
<dbReference type="Proteomes" id="UP001408356">
    <property type="component" value="Unassembled WGS sequence"/>
</dbReference>
<keyword evidence="5" id="KW-1185">Reference proteome</keyword>
<protein>
    <submittedName>
        <fullName evidence="4">Uncharacterized protein</fullName>
    </submittedName>
</protein>
<dbReference type="PANTHER" id="PTHR24321">
    <property type="entry name" value="DEHYDROGENASES, SHORT CHAIN"/>
    <property type="match status" value="1"/>
</dbReference>